<dbReference type="InParanoid" id="A0A1D2VAE4"/>
<accession>A0A1D2VAE4</accession>
<evidence type="ECO:0000313" key="4">
    <source>
        <dbReference type="EMBL" id="ODV58559.1"/>
    </source>
</evidence>
<dbReference type="InterPro" id="IPR001199">
    <property type="entry name" value="Cyt_B5-like_heme/steroid-bd"/>
</dbReference>
<feature type="region of interest" description="Disordered" evidence="2">
    <location>
        <begin position="196"/>
        <end position="289"/>
    </location>
</feature>
<feature type="domain" description="Cytochrome b5 heme-binding" evidence="3">
    <location>
        <begin position="84"/>
        <end position="187"/>
    </location>
</feature>
<dbReference type="InterPro" id="IPR036400">
    <property type="entry name" value="Cyt_B5-like_heme/steroid_sf"/>
</dbReference>
<feature type="compositionally biased region" description="Low complexity" evidence="2">
    <location>
        <begin position="276"/>
        <end position="289"/>
    </location>
</feature>
<evidence type="ECO:0000313" key="5">
    <source>
        <dbReference type="Proteomes" id="UP000095038"/>
    </source>
</evidence>
<dbReference type="RefSeq" id="XP_020044866.1">
    <property type="nucleotide sequence ID" value="XM_020194016.1"/>
</dbReference>
<feature type="compositionally biased region" description="Basic and acidic residues" evidence="2">
    <location>
        <begin position="230"/>
        <end position="251"/>
    </location>
</feature>
<feature type="compositionally biased region" description="Basic residues" evidence="2">
    <location>
        <begin position="252"/>
        <end position="275"/>
    </location>
</feature>
<evidence type="ECO:0000256" key="2">
    <source>
        <dbReference type="SAM" id="MobiDB-lite"/>
    </source>
</evidence>
<feature type="region of interest" description="Disordered" evidence="2">
    <location>
        <begin position="1"/>
        <end position="23"/>
    </location>
</feature>
<dbReference type="PANTHER" id="PTHR10281:SF76">
    <property type="entry name" value="CALCUTTA CUP-RELATED"/>
    <property type="match status" value="1"/>
</dbReference>
<dbReference type="GO" id="GO:0016020">
    <property type="term" value="C:membrane"/>
    <property type="evidence" value="ECO:0007669"/>
    <property type="project" value="TreeGrafter"/>
</dbReference>
<reference evidence="5" key="1">
    <citation type="submission" date="2016-05" db="EMBL/GenBank/DDBJ databases">
        <title>Comparative genomics of biotechnologically important yeasts.</title>
        <authorList>
            <consortium name="DOE Joint Genome Institute"/>
            <person name="Riley R."/>
            <person name="Haridas S."/>
            <person name="Wolfe K.H."/>
            <person name="Lopes M.R."/>
            <person name="Hittinger C.T."/>
            <person name="Goker M."/>
            <person name="Salamov A."/>
            <person name="Wisecaver J."/>
            <person name="Long T.M."/>
            <person name="Aerts A.L."/>
            <person name="Barry K."/>
            <person name="Choi C."/>
            <person name="Clum A."/>
            <person name="Coughlan A.Y."/>
            <person name="Deshpande S."/>
            <person name="Douglass A.P."/>
            <person name="Hanson S.J."/>
            <person name="Klenk H.-P."/>
            <person name="Labutti K."/>
            <person name="Lapidus A."/>
            <person name="Lindquist E."/>
            <person name="Lipzen A."/>
            <person name="Meier-Kolthoff J.P."/>
            <person name="Ohm R.A."/>
            <person name="Otillar R.P."/>
            <person name="Pangilinan J."/>
            <person name="Peng Y."/>
            <person name="Rokas A."/>
            <person name="Rosa C.A."/>
            <person name="Scheuner C."/>
            <person name="Sibirny A.A."/>
            <person name="Slot J.C."/>
            <person name="Stielow J.B."/>
            <person name="Sun H."/>
            <person name="Kurtzman C.P."/>
            <person name="Blackwell M."/>
            <person name="Grigoriev I.V."/>
            <person name="Jeffries T.W."/>
        </authorList>
    </citation>
    <scope>NUCLEOTIDE SEQUENCE [LARGE SCALE GENOMIC DNA]</scope>
    <source>
        <strain evidence="5">DSM 1968</strain>
    </source>
</reference>
<dbReference type="AlphaFoldDB" id="A0A1D2VAE4"/>
<evidence type="ECO:0000259" key="3">
    <source>
        <dbReference type="SMART" id="SM01117"/>
    </source>
</evidence>
<dbReference type="SMART" id="SM01117">
    <property type="entry name" value="Cyt-b5"/>
    <property type="match status" value="1"/>
</dbReference>
<dbReference type="Gene3D" id="3.10.120.10">
    <property type="entry name" value="Cytochrome b5-like heme/steroid binding domain"/>
    <property type="match status" value="1"/>
</dbReference>
<gene>
    <name evidence="4" type="ORF">ASCRUDRAFT_77811</name>
</gene>
<dbReference type="STRING" id="1344418.A0A1D2VAE4"/>
<organism evidence="4 5">
    <name type="scientific">Ascoidea rubescens DSM 1968</name>
    <dbReference type="NCBI Taxonomy" id="1344418"/>
    <lineage>
        <taxon>Eukaryota</taxon>
        <taxon>Fungi</taxon>
        <taxon>Dikarya</taxon>
        <taxon>Ascomycota</taxon>
        <taxon>Saccharomycotina</taxon>
        <taxon>Saccharomycetes</taxon>
        <taxon>Ascoideaceae</taxon>
        <taxon>Ascoidea</taxon>
    </lineage>
</organism>
<dbReference type="SUPFAM" id="SSF55856">
    <property type="entry name" value="Cytochrome b5-like heme/steroid binding domain"/>
    <property type="match status" value="1"/>
</dbReference>
<dbReference type="GeneID" id="30967652"/>
<proteinExistence type="inferred from homology"/>
<dbReference type="PANTHER" id="PTHR10281">
    <property type="entry name" value="MEMBRANE-ASSOCIATED PROGESTERONE RECEPTOR COMPONENT-RELATED"/>
    <property type="match status" value="1"/>
</dbReference>
<comment type="similarity">
    <text evidence="1">Belongs to the cytochrome b5 family. MAPR subfamily.</text>
</comment>
<dbReference type="EMBL" id="KV454491">
    <property type="protein sequence ID" value="ODV58559.1"/>
    <property type="molecule type" value="Genomic_DNA"/>
</dbReference>
<dbReference type="Pfam" id="PF00173">
    <property type="entry name" value="Cyt-b5"/>
    <property type="match status" value="1"/>
</dbReference>
<dbReference type="Proteomes" id="UP000095038">
    <property type="component" value="Unassembled WGS sequence"/>
</dbReference>
<protein>
    <submittedName>
        <fullName evidence="4">Cytochrome b5</fullName>
    </submittedName>
</protein>
<evidence type="ECO:0000256" key="1">
    <source>
        <dbReference type="ARBA" id="ARBA00038357"/>
    </source>
</evidence>
<dbReference type="OrthoDB" id="10257697at2759"/>
<sequence length="315" mass="35682">MAVKKEQKESTSKGESTSKKASANPHSLDFTIVDFFQVSGSFLALNFLLSYFFTSSLTWGYHGHYLDFNYYKFKINHFNSYLNLTDSELALFNGSDPSLPIYVSVNDKIFDVSSSRKTYGPKGTYGFLSGKDVTRVFLTGCIGKKDEYTYDLRGIDENEIKEKWINVERWESFYEKNPNYWTVGYTIHDKELTGDPPTPCKAGATVPNNVLSHHDNSENPHAYGGKPHNPHKDHSDEKSHQAADSNKEELHHHHKNAHNPHKPNGNHHGSHHGSHHGNYNGNYHGNGQHQSLKDAYQKILQNNNNPGKAARHPGF</sequence>
<feature type="compositionally biased region" description="Basic and acidic residues" evidence="2">
    <location>
        <begin position="1"/>
        <end position="18"/>
    </location>
</feature>
<dbReference type="GO" id="GO:0012505">
    <property type="term" value="C:endomembrane system"/>
    <property type="evidence" value="ECO:0007669"/>
    <property type="project" value="TreeGrafter"/>
</dbReference>
<name>A0A1D2VAE4_9ASCO</name>
<dbReference type="InterPro" id="IPR050577">
    <property type="entry name" value="MAPR/NEUFC/NENF-like"/>
</dbReference>
<keyword evidence="5" id="KW-1185">Reference proteome</keyword>